<dbReference type="SMART" id="SM00345">
    <property type="entry name" value="HTH_GNTR"/>
    <property type="match status" value="1"/>
</dbReference>
<reference evidence="6 7" key="1">
    <citation type="submission" date="2016-10" db="EMBL/GenBank/DDBJ databases">
        <authorList>
            <person name="Varghese N."/>
            <person name="Submissions S."/>
        </authorList>
    </citation>
    <scope>NUCLEOTIDE SEQUENCE [LARGE SCALE GENOMIC DNA]</scope>
    <source>
        <strain evidence="6 7">FF3</strain>
    </source>
</reference>
<evidence type="ECO:0000313" key="7">
    <source>
        <dbReference type="Proteomes" id="UP000182932"/>
    </source>
</evidence>
<organism evidence="6 7">
    <name type="scientific">Marinovum algicola</name>
    <dbReference type="NCBI Taxonomy" id="42444"/>
    <lineage>
        <taxon>Bacteria</taxon>
        <taxon>Pseudomonadati</taxon>
        <taxon>Pseudomonadota</taxon>
        <taxon>Alphaproteobacteria</taxon>
        <taxon>Rhodobacterales</taxon>
        <taxon>Roseobacteraceae</taxon>
        <taxon>Marinovum</taxon>
    </lineage>
</organism>
<dbReference type="SUPFAM" id="SSF46785">
    <property type="entry name" value="Winged helix' DNA-binding domain"/>
    <property type="match status" value="1"/>
</dbReference>
<dbReference type="SUPFAM" id="SSF48008">
    <property type="entry name" value="GntR ligand-binding domain-like"/>
    <property type="match status" value="1"/>
</dbReference>
<keyword evidence="2 6" id="KW-0238">DNA-binding</keyword>
<dbReference type="InterPro" id="IPR008920">
    <property type="entry name" value="TF_FadR/GntR_C"/>
</dbReference>
<evidence type="ECO:0000256" key="1">
    <source>
        <dbReference type="ARBA" id="ARBA00023015"/>
    </source>
</evidence>
<proteinExistence type="predicted"/>
<keyword evidence="1" id="KW-0805">Transcription regulation</keyword>
<evidence type="ECO:0000256" key="3">
    <source>
        <dbReference type="ARBA" id="ARBA00023163"/>
    </source>
</evidence>
<evidence type="ECO:0000259" key="5">
    <source>
        <dbReference type="PROSITE" id="PS50949"/>
    </source>
</evidence>
<keyword evidence="7" id="KW-1185">Reference proteome</keyword>
<dbReference type="PRINTS" id="PR00035">
    <property type="entry name" value="HTHGNTR"/>
</dbReference>
<comment type="caution">
    <text evidence="6">The sequence shown here is derived from an EMBL/GenBank/DDBJ whole genome shotgun (WGS) entry which is preliminary data.</text>
</comment>
<dbReference type="EMBL" id="FNYY01000013">
    <property type="protein sequence ID" value="SEJ89699.1"/>
    <property type="molecule type" value="Genomic_DNA"/>
</dbReference>
<gene>
    <name evidence="6" type="ORF">SAMN04487940_11333</name>
</gene>
<dbReference type="AlphaFoldDB" id="A0A975ZPJ5"/>
<dbReference type="SMART" id="SM00895">
    <property type="entry name" value="FCD"/>
    <property type="match status" value="1"/>
</dbReference>
<feature type="domain" description="HTH gntR-type" evidence="5">
    <location>
        <begin position="22"/>
        <end position="92"/>
    </location>
</feature>
<sequence length="260" mass="29641">MQETKNPGRPTADPDPNATDVQGLGEGPTDRIYNAMLEAISHLSPGTKLPSEREMMERNNITRQTARVVLNRLMREGVVERKIGSGTFVSERYHTAQDDTDRDDVDAGLSDVLEARRGLDPLVVELATERASPRDIDRCETILNQLTASHDLGEIKRLCYDFQLALAAATRNPILLANYKVLYTSRKNLGWDRLKWQHKNGNSRQELIKRQTDIFQAIKQRDRFRAVSLVLRDLDRLQTLTMGPRVLRYPKEDDDGTEML</sequence>
<feature type="region of interest" description="Disordered" evidence="4">
    <location>
        <begin position="1"/>
        <end position="29"/>
    </location>
</feature>
<evidence type="ECO:0000256" key="4">
    <source>
        <dbReference type="SAM" id="MobiDB-lite"/>
    </source>
</evidence>
<dbReference type="GO" id="GO:0003677">
    <property type="term" value="F:DNA binding"/>
    <property type="evidence" value="ECO:0007669"/>
    <property type="project" value="UniProtKB-KW"/>
</dbReference>
<dbReference type="Gene3D" id="1.10.10.10">
    <property type="entry name" value="Winged helix-like DNA-binding domain superfamily/Winged helix DNA-binding domain"/>
    <property type="match status" value="1"/>
</dbReference>
<keyword evidence="3" id="KW-0804">Transcription</keyword>
<evidence type="ECO:0000313" key="6">
    <source>
        <dbReference type="EMBL" id="SEJ89699.1"/>
    </source>
</evidence>
<dbReference type="Gene3D" id="1.20.120.530">
    <property type="entry name" value="GntR ligand-binding domain-like"/>
    <property type="match status" value="1"/>
</dbReference>
<dbReference type="Pfam" id="PF00392">
    <property type="entry name" value="GntR"/>
    <property type="match status" value="1"/>
</dbReference>
<dbReference type="RefSeq" id="WP_420415765.1">
    <property type="nucleotide sequence ID" value="NZ_CBDCHJ010000004.1"/>
</dbReference>
<protein>
    <submittedName>
        <fullName evidence="6">DNA-binding transcriptional regulator, FadR family</fullName>
    </submittedName>
</protein>
<accession>A0A975ZPJ5</accession>
<evidence type="ECO:0000256" key="2">
    <source>
        <dbReference type="ARBA" id="ARBA00023125"/>
    </source>
</evidence>
<dbReference type="InterPro" id="IPR036390">
    <property type="entry name" value="WH_DNA-bd_sf"/>
</dbReference>
<dbReference type="Proteomes" id="UP000182932">
    <property type="component" value="Unassembled WGS sequence"/>
</dbReference>
<name>A0A975ZPJ5_9RHOB</name>
<dbReference type="CDD" id="cd07377">
    <property type="entry name" value="WHTH_GntR"/>
    <property type="match status" value="1"/>
</dbReference>
<dbReference type="InterPro" id="IPR000524">
    <property type="entry name" value="Tscrpt_reg_HTH_GntR"/>
</dbReference>
<dbReference type="PANTHER" id="PTHR43537">
    <property type="entry name" value="TRANSCRIPTIONAL REGULATOR, GNTR FAMILY"/>
    <property type="match status" value="1"/>
</dbReference>
<dbReference type="PANTHER" id="PTHR43537:SF53">
    <property type="entry name" value="HTH-TYPE TRANSCRIPTIONAL REPRESSOR NANR"/>
    <property type="match status" value="1"/>
</dbReference>
<dbReference type="PROSITE" id="PS50949">
    <property type="entry name" value="HTH_GNTR"/>
    <property type="match status" value="1"/>
</dbReference>
<dbReference type="GO" id="GO:0003700">
    <property type="term" value="F:DNA-binding transcription factor activity"/>
    <property type="evidence" value="ECO:0007669"/>
    <property type="project" value="InterPro"/>
</dbReference>
<dbReference type="Pfam" id="PF07729">
    <property type="entry name" value="FCD"/>
    <property type="match status" value="1"/>
</dbReference>
<dbReference type="InterPro" id="IPR036388">
    <property type="entry name" value="WH-like_DNA-bd_sf"/>
</dbReference>
<dbReference type="InterPro" id="IPR011711">
    <property type="entry name" value="GntR_C"/>
</dbReference>